<protein>
    <submittedName>
        <fullName evidence="1">Uncharacterized protein</fullName>
    </submittedName>
</protein>
<dbReference type="EMBL" id="FZNP01000002">
    <property type="protein sequence ID" value="SNR38166.1"/>
    <property type="molecule type" value="Genomic_DNA"/>
</dbReference>
<dbReference type="AlphaFoldDB" id="A0A238VV67"/>
<gene>
    <name evidence="1" type="ORF">SAMN06265355_102418</name>
</gene>
<organism evidence="1 2">
    <name type="scientific">Actinomadura mexicana</name>
    <dbReference type="NCBI Taxonomy" id="134959"/>
    <lineage>
        <taxon>Bacteria</taxon>
        <taxon>Bacillati</taxon>
        <taxon>Actinomycetota</taxon>
        <taxon>Actinomycetes</taxon>
        <taxon>Streptosporangiales</taxon>
        <taxon>Thermomonosporaceae</taxon>
        <taxon>Actinomadura</taxon>
    </lineage>
</organism>
<name>A0A238VV67_9ACTN</name>
<keyword evidence="2" id="KW-1185">Reference proteome</keyword>
<proteinExistence type="predicted"/>
<evidence type="ECO:0000313" key="2">
    <source>
        <dbReference type="Proteomes" id="UP000198420"/>
    </source>
</evidence>
<sequence length="37" mass="4074">MTAPAHALSTAYGRHRGVSWVRLTRRAGGDRPAEVIR</sequence>
<accession>A0A238VV67</accession>
<dbReference type="Proteomes" id="UP000198420">
    <property type="component" value="Unassembled WGS sequence"/>
</dbReference>
<reference evidence="2" key="1">
    <citation type="submission" date="2017-06" db="EMBL/GenBank/DDBJ databases">
        <authorList>
            <person name="Varghese N."/>
            <person name="Submissions S."/>
        </authorList>
    </citation>
    <scope>NUCLEOTIDE SEQUENCE [LARGE SCALE GENOMIC DNA]</scope>
    <source>
        <strain evidence="2">DSM 44485</strain>
    </source>
</reference>
<evidence type="ECO:0000313" key="1">
    <source>
        <dbReference type="EMBL" id="SNR38166.1"/>
    </source>
</evidence>